<proteinExistence type="predicted"/>
<dbReference type="GO" id="GO:0016020">
    <property type="term" value="C:membrane"/>
    <property type="evidence" value="ECO:0007669"/>
    <property type="project" value="UniProtKB-SubCell"/>
</dbReference>
<comment type="subcellular location">
    <subcellularLocation>
        <location evidence="1">Membrane</location>
        <topology evidence="1">Multi-pass membrane protein</topology>
    </subcellularLocation>
</comment>
<keyword evidence="4 5" id="KW-0472">Membrane</keyword>
<organism evidence="7 8">
    <name type="scientific">Rhodosalinus halophilus</name>
    <dbReference type="NCBI Taxonomy" id="2259333"/>
    <lineage>
        <taxon>Bacteria</taxon>
        <taxon>Pseudomonadati</taxon>
        <taxon>Pseudomonadota</taxon>
        <taxon>Alphaproteobacteria</taxon>
        <taxon>Rhodobacterales</taxon>
        <taxon>Paracoccaceae</taxon>
        <taxon>Rhodosalinus</taxon>
    </lineage>
</organism>
<evidence type="ECO:0000313" key="7">
    <source>
        <dbReference type="EMBL" id="RBI87644.1"/>
    </source>
</evidence>
<dbReference type="Proteomes" id="UP000253370">
    <property type="component" value="Unassembled WGS sequence"/>
</dbReference>
<feature type="transmembrane region" description="Helical" evidence="5">
    <location>
        <begin position="30"/>
        <end position="47"/>
    </location>
</feature>
<evidence type="ECO:0000256" key="1">
    <source>
        <dbReference type="ARBA" id="ARBA00004141"/>
    </source>
</evidence>
<evidence type="ECO:0000313" key="8">
    <source>
        <dbReference type="Proteomes" id="UP000253370"/>
    </source>
</evidence>
<feature type="transmembrane region" description="Helical" evidence="5">
    <location>
        <begin position="134"/>
        <end position="152"/>
    </location>
</feature>
<sequence>MPVTTDIAATYRSPRAVMRRLLDAGRREDRALAILMGGCLLAFVGRWPALQRAATLQPDAPPLEAQIAGALFGWVFIAPLLLYGLAALSHLVARLVGGRGSFYGARLALFWAFLAAAPLLLLQGLVEGLVGPGPGLQIVGVLWLVAFGWFWIASLREAEKETA</sequence>
<dbReference type="Pfam" id="PF04893">
    <property type="entry name" value="Yip1"/>
    <property type="match status" value="1"/>
</dbReference>
<keyword evidence="3 5" id="KW-1133">Transmembrane helix</keyword>
<feature type="transmembrane region" description="Helical" evidence="5">
    <location>
        <begin position="103"/>
        <end position="122"/>
    </location>
</feature>
<dbReference type="InterPro" id="IPR006977">
    <property type="entry name" value="Yip1_dom"/>
</dbReference>
<evidence type="ECO:0000259" key="6">
    <source>
        <dbReference type="Pfam" id="PF04893"/>
    </source>
</evidence>
<feature type="transmembrane region" description="Helical" evidence="5">
    <location>
        <begin position="67"/>
        <end position="91"/>
    </location>
</feature>
<protein>
    <submittedName>
        <fullName evidence="7">YIP1 family protein</fullName>
    </submittedName>
</protein>
<evidence type="ECO:0000256" key="5">
    <source>
        <dbReference type="SAM" id="Phobius"/>
    </source>
</evidence>
<dbReference type="OrthoDB" id="7771437at2"/>
<dbReference type="AlphaFoldDB" id="A0A365UFB0"/>
<evidence type="ECO:0000256" key="3">
    <source>
        <dbReference type="ARBA" id="ARBA00022989"/>
    </source>
</evidence>
<evidence type="ECO:0000256" key="2">
    <source>
        <dbReference type="ARBA" id="ARBA00022692"/>
    </source>
</evidence>
<dbReference type="RefSeq" id="WP_113287667.1">
    <property type="nucleotide sequence ID" value="NZ_QNTQ01000001.1"/>
</dbReference>
<evidence type="ECO:0000256" key="4">
    <source>
        <dbReference type="ARBA" id="ARBA00023136"/>
    </source>
</evidence>
<feature type="domain" description="Yip1" evidence="6">
    <location>
        <begin position="10"/>
        <end position="154"/>
    </location>
</feature>
<dbReference type="EMBL" id="QNTQ01000001">
    <property type="protein sequence ID" value="RBI87644.1"/>
    <property type="molecule type" value="Genomic_DNA"/>
</dbReference>
<accession>A0A365UFB0</accession>
<keyword evidence="8" id="KW-1185">Reference proteome</keyword>
<comment type="caution">
    <text evidence="7">The sequence shown here is derived from an EMBL/GenBank/DDBJ whole genome shotgun (WGS) entry which is preliminary data.</text>
</comment>
<gene>
    <name evidence="7" type="ORF">DRV85_01620</name>
</gene>
<name>A0A365UFB0_9RHOB</name>
<reference evidence="7 8" key="1">
    <citation type="submission" date="2018-07" db="EMBL/GenBank/DDBJ databases">
        <title>Rhodosalinus sp. strain E84T genomic sequence and assembly.</title>
        <authorList>
            <person name="Liu Z.-W."/>
            <person name="Lu D.-C."/>
        </authorList>
    </citation>
    <scope>NUCLEOTIDE SEQUENCE [LARGE SCALE GENOMIC DNA]</scope>
    <source>
        <strain evidence="7 8">E84</strain>
    </source>
</reference>
<keyword evidence="2 5" id="KW-0812">Transmembrane</keyword>